<organism evidence="2 3">
    <name type="scientific">Paludisphaera mucosa</name>
    <dbReference type="NCBI Taxonomy" id="3030827"/>
    <lineage>
        <taxon>Bacteria</taxon>
        <taxon>Pseudomonadati</taxon>
        <taxon>Planctomycetota</taxon>
        <taxon>Planctomycetia</taxon>
        <taxon>Isosphaerales</taxon>
        <taxon>Isosphaeraceae</taxon>
        <taxon>Paludisphaera</taxon>
    </lineage>
</organism>
<evidence type="ECO:0000313" key="3">
    <source>
        <dbReference type="Proteomes" id="UP001216907"/>
    </source>
</evidence>
<sequence length="200" mass="21334">MRLRTSQAFRPCGEMVERRLLTAALPPMRAAAAERALHRQRPVNPALRPPLRRTPGVTVPGPAGPTTTIGAGFLGNQGPAINRPTIPAANVSYGLVTITNTTQATIAFSVSASTYQGGKFYDFTLNPGKSEVFYAPFGGPFNSAPTFQVSFDTAERRSAIQLAEVDTVYAPARWTPTDVSQGRPYAIVAEFGALNVVPVS</sequence>
<name>A0ABT6FG61_9BACT</name>
<dbReference type="Proteomes" id="UP001216907">
    <property type="component" value="Unassembled WGS sequence"/>
</dbReference>
<proteinExistence type="predicted"/>
<dbReference type="RefSeq" id="WP_277862863.1">
    <property type="nucleotide sequence ID" value="NZ_JARRAG010000002.1"/>
</dbReference>
<accession>A0ABT6FG61</accession>
<feature type="compositionally biased region" description="Low complexity" evidence="1">
    <location>
        <begin position="54"/>
        <end position="64"/>
    </location>
</feature>
<comment type="caution">
    <text evidence="2">The sequence shown here is derived from an EMBL/GenBank/DDBJ whole genome shotgun (WGS) entry which is preliminary data.</text>
</comment>
<reference evidence="2 3" key="1">
    <citation type="submission" date="2023-03" db="EMBL/GenBank/DDBJ databases">
        <title>Paludisphaera mucosa sp. nov. a novel planctomycete from northern fen.</title>
        <authorList>
            <person name="Ivanova A."/>
        </authorList>
    </citation>
    <scope>NUCLEOTIDE SEQUENCE [LARGE SCALE GENOMIC DNA]</scope>
    <source>
        <strain evidence="2 3">Pla2</strain>
    </source>
</reference>
<feature type="region of interest" description="Disordered" evidence="1">
    <location>
        <begin position="45"/>
        <end position="64"/>
    </location>
</feature>
<gene>
    <name evidence="2" type="ORF">PZE19_22580</name>
</gene>
<protein>
    <submittedName>
        <fullName evidence="2">Uncharacterized protein</fullName>
    </submittedName>
</protein>
<evidence type="ECO:0000256" key="1">
    <source>
        <dbReference type="SAM" id="MobiDB-lite"/>
    </source>
</evidence>
<keyword evidence="3" id="KW-1185">Reference proteome</keyword>
<evidence type="ECO:0000313" key="2">
    <source>
        <dbReference type="EMBL" id="MDG3006567.1"/>
    </source>
</evidence>
<dbReference type="EMBL" id="JARRAG010000002">
    <property type="protein sequence ID" value="MDG3006567.1"/>
    <property type="molecule type" value="Genomic_DNA"/>
</dbReference>